<keyword evidence="2" id="KW-1185">Reference proteome</keyword>
<evidence type="ECO:0000313" key="1">
    <source>
        <dbReference type="EMBL" id="MCW4628454.1"/>
    </source>
</evidence>
<dbReference type="Proteomes" id="UP001431181">
    <property type="component" value="Unassembled WGS sequence"/>
</dbReference>
<evidence type="ECO:0008006" key="3">
    <source>
        <dbReference type="Google" id="ProtNLM"/>
    </source>
</evidence>
<reference evidence="1" key="1">
    <citation type="submission" date="2022-11" db="EMBL/GenBank/DDBJ databases">
        <title>Marinomonas sp. nov., isolated from marine algae.</title>
        <authorList>
            <person name="Choi D.G."/>
            <person name="Kim J.M."/>
            <person name="Lee J.K."/>
            <person name="Baek J.H."/>
            <person name="Jeon C.O."/>
        </authorList>
    </citation>
    <scope>NUCLEOTIDE SEQUENCE</scope>
    <source>
        <strain evidence="1">KJ51-3</strain>
    </source>
</reference>
<accession>A0ABT3KD51</accession>
<evidence type="ECO:0000313" key="2">
    <source>
        <dbReference type="Proteomes" id="UP001431181"/>
    </source>
</evidence>
<organism evidence="1 2">
    <name type="scientific">Marinomonas rhodophyticola</name>
    <dbReference type="NCBI Taxonomy" id="2992803"/>
    <lineage>
        <taxon>Bacteria</taxon>
        <taxon>Pseudomonadati</taxon>
        <taxon>Pseudomonadota</taxon>
        <taxon>Gammaproteobacteria</taxon>
        <taxon>Oceanospirillales</taxon>
        <taxon>Oceanospirillaceae</taxon>
        <taxon>Marinomonas</taxon>
    </lineage>
</organism>
<dbReference type="EMBL" id="JAPEUL010000004">
    <property type="protein sequence ID" value="MCW4628454.1"/>
    <property type="molecule type" value="Genomic_DNA"/>
</dbReference>
<name>A0ABT3KD51_9GAMM</name>
<dbReference type="RefSeq" id="WP_265217664.1">
    <property type="nucleotide sequence ID" value="NZ_JAPEUL010000004.1"/>
</dbReference>
<gene>
    <name evidence="1" type="ORF">ONZ52_05290</name>
</gene>
<proteinExistence type="predicted"/>
<comment type="caution">
    <text evidence="1">The sequence shown here is derived from an EMBL/GenBank/DDBJ whole genome shotgun (WGS) entry which is preliminary data.</text>
</comment>
<sequence length="129" mass="14629">MSKMAKAFFEKITHAGQAISTQESVIKNVEYILNFGGFLDAGVDGYSHRSISTMEGIYRNGLTAVVDQSLDNQGQITQFQKDIVQVLKVFEPRIKKIWVLNIGISNQRSRCQLKIELENEHFEQGFIFG</sequence>
<protein>
    <recommendedName>
        <fullName evidence="3">IraD/Gp25-like domain-containing protein</fullName>
    </recommendedName>
</protein>